<accession>A0A2R6W5S3</accession>
<name>A0A2R6W5S3_MARPO</name>
<dbReference type="Proteomes" id="UP000244005">
    <property type="component" value="Unassembled WGS sequence"/>
</dbReference>
<reference evidence="2" key="1">
    <citation type="journal article" date="2017" name="Cell">
        <title>Insights into land plant evolution garnered from the Marchantia polymorpha genome.</title>
        <authorList>
            <person name="Bowman J.L."/>
            <person name="Kohchi T."/>
            <person name="Yamato K.T."/>
            <person name="Jenkins J."/>
            <person name="Shu S."/>
            <person name="Ishizaki K."/>
            <person name="Yamaoka S."/>
            <person name="Nishihama R."/>
            <person name="Nakamura Y."/>
            <person name="Berger F."/>
            <person name="Adam C."/>
            <person name="Aki S.S."/>
            <person name="Althoff F."/>
            <person name="Araki T."/>
            <person name="Arteaga-Vazquez M.A."/>
            <person name="Balasubrmanian S."/>
            <person name="Barry K."/>
            <person name="Bauer D."/>
            <person name="Boehm C.R."/>
            <person name="Briginshaw L."/>
            <person name="Caballero-Perez J."/>
            <person name="Catarino B."/>
            <person name="Chen F."/>
            <person name="Chiyoda S."/>
            <person name="Chovatia M."/>
            <person name="Davies K.M."/>
            <person name="Delmans M."/>
            <person name="Demura T."/>
            <person name="Dierschke T."/>
            <person name="Dolan L."/>
            <person name="Dorantes-Acosta A.E."/>
            <person name="Eklund D.M."/>
            <person name="Florent S.N."/>
            <person name="Flores-Sandoval E."/>
            <person name="Fujiyama A."/>
            <person name="Fukuzawa H."/>
            <person name="Galik B."/>
            <person name="Grimanelli D."/>
            <person name="Grimwood J."/>
            <person name="Grossniklaus U."/>
            <person name="Hamada T."/>
            <person name="Haseloff J."/>
            <person name="Hetherington A.J."/>
            <person name="Higo A."/>
            <person name="Hirakawa Y."/>
            <person name="Hundley H.N."/>
            <person name="Ikeda Y."/>
            <person name="Inoue K."/>
            <person name="Inoue S.I."/>
            <person name="Ishida S."/>
            <person name="Jia Q."/>
            <person name="Kakita M."/>
            <person name="Kanazawa T."/>
            <person name="Kawai Y."/>
            <person name="Kawashima T."/>
            <person name="Kennedy M."/>
            <person name="Kinose K."/>
            <person name="Kinoshita T."/>
            <person name="Kohara Y."/>
            <person name="Koide E."/>
            <person name="Komatsu K."/>
            <person name="Kopischke S."/>
            <person name="Kubo M."/>
            <person name="Kyozuka J."/>
            <person name="Lagercrantz U."/>
            <person name="Lin S.S."/>
            <person name="Lindquist E."/>
            <person name="Lipzen A.M."/>
            <person name="Lu C.W."/>
            <person name="De Luna E."/>
            <person name="Martienssen R.A."/>
            <person name="Minamino N."/>
            <person name="Mizutani M."/>
            <person name="Mizutani M."/>
            <person name="Mochizuki N."/>
            <person name="Monte I."/>
            <person name="Mosher R."/>
            <person name="Nagasaki H."/>
            <person name="Nakagami H."/>
            <person name="Naramoto S."/>
            <person name="Nishitani K."/>
            <person name="Ohtani M."/>
            <person name="Okamoto T."/>
            <person name="Okumura M."/>
            <person name="Phillips J."/>
            <person name="Pollak B."/>
            <person name="Reinders A."/>
            <person name="Rovekamp M."/>
            <person name="Sano R."/>
            <person name="Sawa S."/>
            <person name="Schmid M.W."/>
            <person name="Shirakawa M."/>
            <person name="Solano R."/>
            <person name="Spunde A."/>
            <person name="Suetsugu N."/>
            <person name="Sugano S."/>
            <person name="Sugiyama A."/>
            <person name="Sun R."/>
            <person name="Suzuki Y."/>
            <person name="Takenaka M."/>
            <person name="Takezawa D."/>
            <person name="Tomogane H."/>
            <person name="Tsuzuki M."/>
            <person name="Ueda T."/>
            <person name="Umeda M."/>
            <person name="Ward J.M."/>
            <person name="Watanabe Y."/>
            <person name="Yazaki K."/>
            <person name="Yokoyama R."/>
            <person name="Yoshitake Y."/>
            <person name="Yotsui I."/>
            <person name="Zachgo S."/>
            <person name="Schmutz J."/>
        </authorList>
    </citation>
    <scope>NUCLEOTIDE SEQUENCE [LARGE SCALE GENOMIC DNA]</scope>
    <source>
        <strain evidence="2">Tak-1</strain>
    </source>
</reference>
<dbReference type="EMBL" id="KZ772816">
    <property type="protein sequence ID" value="PTQ29197.1"/>
    <property type="molecule type" value="Genomic_DNA"/>
</dbReference>
<organism evidence="1 2">
    <name type="scientific">Marchantia polymorpha</name>
    <name type="common">Common liverwort</name>
    <name type="synonym">Marchantia aquatica</name>
    <dbReference type="NCBI Taxonomy" id="3197"/>
    <lineage>
        <taxon>Eukaryota</taxon>
        <taxon>Viridiplantae</taxon>
        <taxon>Streptophyta</taxon>
        <taxon>Embryophyta</taxon>
        <taxon>Marchantiophyta</taxon>
        <taxon>Marchantiopsida</taxon>
        <taxon>Marchantiidae</taxon>
        <taxon>Marchantiales</taxon>
        <taxon>Marchantiaceae</taxon>
        <taxon>Marchantia</taxon>
    </lineage>
</organism>
<evidence type="ECO:0000313" key="1">
    <source>
        <dbReference type="EMBL" id="PTQ29197.1"/>
    </source>
</evidence>
<protein>
    <submittedName>
        <fullName evidence="1">Uncharacterized protein</fullName>
    </submittedName>
</protein>
<sequence>MPQIPPLLLPLSFHFPSAASLLDWTRLRRTTRKTERRQRGPKERARKLSLRRAGWQKMRLREEREEDSFRVMRCWPSDPDYHDDGKKLCSSSSSCCWCTRFPVARKNFPTFRLRLFMCAQRQTKKERF</sequence>
<proteinExistence type="predicted"/>
<evidence type="ECO:0000313" key="2">
    <source>
        <dbReference type="Proteomes" id="UP000244005"/>
    </source>
</evidence>
<dbReference type="Gramene" id="Mp7g08190.1">
    <property type="protein sequence ID" value="Mp7g08190.1.cds1"/>
    <property type="gene ID" value="Mp7g08190"/>
</dbReference>
<keyword evidence="2" id="KW-1185">Reference proteome</keyword>
<gene>
    <name evidence="1" type="ORF">MARPO_0146s0019</name>
</gene>
<dbReference type="AlphaFoldDB" id="A0A2R6W5S3"/>